<feature type="compositionally biased region" description="Low complexity" evidence="1">
    <location>
        <begin position="84"/>
        <end position="111"/>
    </location>
</feature>
<dbReference type="Proteomes" id="UP001150569">
    <property type="component" value="Unassembled WGS sequence"/>
</dbReference>
<comment type="caution">
    <text evidence="2">The sequence shown here is derived from an EMBL/GenBank/DDBJ whole genome shotgun (WGS) entry which is preliminary data.</text>
</comment>
<sequence>MKPSSTVGLLGLAIASIPGMSDMPTLENLLPPIYANFDQPASGPYYTPATEKRRYTSLPATAGPGNDVQLPSFGEVFAQYLPRPSSVSPSPESVPSSPDSATFSPPLAAAPLPSPPSPYVRPCPSPLVMAEAAYCVPALISPPVTPVSEDTMDLDDAQLTYPAPVPPVDRPYATTPVWASQYLHGQGLAVYDALEYLAKTDPEFRHQLLDRIATRASIWRQSLWHTIYDISPTVLDKLVGRIEEFYPSPAIPLVKPDQAFYDALKLLIKRLIVATQ</sequence>
<gene>
    <name evidence="2" type="ORF">IWQ60_003422</name>
</gene>
<feature type="region of interest" description="Disordered" evidence="1">
    <location>
        <begin position="84"/>
        <end position="115"/>
    </location>
</feature>
<organism evidence="2 3">
    <name type="scientific">Tieghemiomyces parasiticus</name>
    <dbReference type="NCBI Taxonomy" id="78921"/>
    <lineage>
        <taxon>Eukaryota</taxon>
        <taxon>Fungi</taxon>
        <taxon>Fungi incertae sedis</taxon>
        <taxon>Zoopagomycota</taxon>
        <taxon>Kickxellomycotina</taxon>
        <taxon>Dimargaritomycetes</taxon>
        <taxon>Dimargaritales</taxon>
        <taxon>Dimargaritaceae</taxon>
        <taxon>Tieghemiomyces</taxon>
    </lineage>
</organism>
<evidence type="ECO:0000256" key="1">
    <source>
        <dbReference type="SAM" id="MobiDB-lite"/>
    </source>
</evidence>
<keyword evidence="3" id="KW-1185">Reference proteome</keyword>
<protein>
    <submittedName>
        <fullName evidence="2">Uncharacterized protein</fullName>
    </submittedName>
</protein>
<proteinExistence type="predicted"/>
<dbReference type="AlphaFoldDB" id="A0A9W8E030"/>
<evidence type="ECO:0000313" key="2">
    <source>
        <dbReference type="EMBL" id="KAJ1926872.1"/>
    </source>
</evidence>
<dbReference type="EMBL" id="JANBPT010000146">
    <property type="protein sequence ID" value="KAJ1926872.1"/>
    <property type="molecule type" value="Genomic_DNA"/>
</dbReference>
<reference evidence="2" key="1">
    <citation type="submission" date="2022-07" db="EMBL/GenBank/DDBJ databases">
        <title>Phylogenomic reconstructions and comparative analyses of Kickxellomycotina fungi.</title>
        <authorList>
            <person name="Reynolds N.K."/>
            <person name="Stajich J.E."/>
            <person name="Barry K."/>
            <person name="Grigoriev I.V."/>
            <person name="Crous P."/>
            <person name="Smith M.E."/>
        </authorList>
    </citation>
    <scope>NUCLEOTIDE SEQUENCE</scope>
    <source>
        <strain evidence="2">RSA 861</strain>
    </source>
</reference>
<accession>A0A9W8E030</accession>
<evidence type="ECO:0000313" key="3">
    <source>
        <dbReference type="Proteomes" id="UP001150569"/>
    </source>
</evidence>
<name>A0A9W8E030_9FUNG</name>
<dbReference type="OrthoDB" id="5555862at2759"/>